<dbReference type="Pfam" id="PF00149">
    <property type="entry name" value="Metallophos"/>
    <property type="match status" value="1"/>
</dbReference>
<dbReference type="EMBL" id="KZ680210">
    <property type="protein sequence ID" value="PTB67828.1"/>
    <property type="molecule type" value="Genomic_DNA"/>
</dbReference>
<dbReference type="RefSeq" id="XP_024751148.1">
    <property type="nucleotide sequence ID" value="XM_024894018.1"/>
</dbReference>
<dbReference type="InterPro" id="IPR029052">
    <property type="entry name" value="Metallo-depent_PP-like"/>
</dbReference>
<dbReference type="PANTHER" id="PTHR32440:SF11">
    <property type="entry name" value="METALLOPHOSPHOESTERASE DOMAIN-CONTAINING PROTEIN"/>
    <property type="match status" value="1"/>
</dbReference>
<dbReference type="SUPFAM" id="SSF56300">
    <property type="entry name" value="Metallo-dependent phosphatases"/>
    <property type="match status" value="1"/>
</dbReference>
<dbReference type="GO" id="GO:0016788">
    <property type="term" value="F:hydrolase activity, acting on ester bonds"/>
    <property type="evidence" value="ECO:0007669"/>
    <property type="project" value="TreeGrafter"/>
</dbReference>
<dbReference type="Gene3D" id="3.60.21.10">
    <property type="match status" value="1"/>
</dbReference>
<keyword evidence="1" id="KW-0732">Signal</keyword>
<accession>A0A2T4BEY3</accession>
<dbReference type="OrthoDB" id="783096at2759"/>
<gene>
    <name evidence="3" type="ORF">BBK36DRAFT_1157514</name>
</gene>
<protein>
    <submittedName>
        <fullName evidence="3">Metallo-dependent phosphatase</fullName>
    </submittedName>
</protein>
<sequence>MLDMLLLLFALAPPSRQSPVPKQAQMGHIDALTRPLSFTTNGTFQVSIFEDLHFGENAWDTWGPQQDINSVKVINKVLDRESPGLVVLNGDLITGENTFLENSTLYVDRIVQPLVERHLTWASTYGNHDHNFNISGEGILERERRWPNARTRSMVPGRAAGVSNYYLPVYAAGCNELQCSPELLLWFFDSRGGFYFQERHADGSQVGQPDWVDVSVVDWFQQTNQRFVAKHGRIIPSLAFVHIPTEASQALQTEKGQGSVDRHLQPGINDDYPLAQQAQGWCADGRNDGSCAYGGQDVPFMQAVASTPGLLAVFSGHDHGATWCYKWDRLVPGMTVAGTGVNLCFGQHSGYGGYGNWIRGSRQVRVDLRSLRDSSRWEAQTWIRLESGDVVGSVVLNATYGSDWYPATPDTMTYCPTCNYTVVTPGPGSFQKKVAPVRRRW</sequence>
<dbReference type="InterPro" id="IPR004843">
    <property type="entry name" value="Calcineurin-like_PHP"/>
</dbReference>
<dbReference type="GeneID" id="36602136"/>
<evidence type="ECO:0000256" key="1">
    <source>
        <dbReference type="SAM" id="SignalP"/>
    </source>
</evidence>
<evidence type="ECO:0000259" key="2">
    <source>
        <dbReference type="Pfam" id="PF00149"/>
    </source>
</evidence>
<dbReference type="CDD" id="cd07383">
    <property type="entry name" value="MPP_Dcr2"/>
    <property type="match status" value="1"/>
</dbReference>
<reference evidence="4" key="1">
    <citation type="submission" date="2016-07" db="EMBL/GenBank/DDBJ databases">
        <title>Multiple horizontal gene transfer events from other fungi enriched the ability of initially mycotrophic Trichoderma (Ascomycota) to feed on dead plant biomass.</title>
        <authorList>
            <consortium name="DOE Joint Genome Institute"/>
            <person name="Atanasova L."/>
            <person name="Chenthamara K."/>
            <person name="Zhang J."/>
            <person name="Grujic M."/>
            <person name="Henrissat B."/>
            <person name="Kuo A."/>
            <person name="Aerts A."/>
            <person name="Salamov A."/>
            <person name="Lipzen A."/>
            <person name="Labutti K."/>
            <person name="Barry K."/>
            <person name="Miao Y."/>
            <person name="Rahimi M.J."/>
            <person name="Shen Q."/>
            <person name="Grigoriev I.V."/>
            <person name="Kubicek C.P."/>
            <person name="Druzhinina I.S."/>
        </authorList>
    </citation>
    <scope>NUCLEOTIDE SEQUENCE [LARGE SCALE GENOMIC DNA]</scope>
    <source>
        <strain evidence="4">TUCIM 6016</strain>
    </source>
</reference>
<feature type="chain" id="PRO_5015760225" evidence="1">
    <location>
        <begin position="18"/>
        <end position="441"/>
    </location>
</feature>
<organism evidence="3 4">
    <name type="scientific">Trichoderma citrinoviride</name>
    <dbReference type="NCBI Taxonomy" id="58853"/>
    <lineage>
        <taxon>Eukaryota</taxon>
        <taxon>Fungi</taxon>
        <taxon>Dikarya</taxon>
        <taxon>Ascomycota</taxon>
        <taxon>Pezizomycotina</taxon>
        <taxon>Sordariomycetes</taxon>
        <taxon>Hypocreomycetidae</taxon>
        <taxon>Hypocreales</taxon>
        <taxon>Hypocreaceae</taxon>
        <taxon>Trichoderma</taxon>
    </lineage>
</organism>
<name>A0A2T4BEY3_9HYPO</name>
<dbReference type="GO" id="GO:0005737">
    <property type="term" value="C:cytoplasm"/>
    <property type="evidence" value="ECO:0007669"/>
    <property type="project" value="TreeGrafter"/>
</dbReference>
<evidence type="ECO:0000313" key="4">
    <source>
        <dbReference type="Proteomes" id="UP000241546"/>
    </source>
</evidence>
<proteinExistence type="predicted"/>
<dbReference type="Proteomes" id="UP000241546">
    <property type="component" value="Unassembled WGS sequence"/>
</dbReference>
<evidence type="ECO:0000313" key="3">
    <source>
        <dbReference type="EMBL" id="PTB67828.1"/>
    </source>
</evidence>
<keyword evidence="4" id="KW-1185">Reference proteome</keyword>
<dbReference type="AlphaFoldDB" id="A0A2T4BEY3"/>
<dbReference type="PANTHER" id="PTHR32440">
    <property type="entry name" value="PHOSPHATASE DCR2-RELATED-RELATED"/>
    <property type="match status" value="1"/>
</dbReference>
<feature type="signal peptide" evidence="1">
    <location>
        <begin position="1"/>
        <end position="17"/>
    </location>
</feature>
<feature type="domain" description="Calcineurin-like phosphoesterase" evidence="2">
    <location>
        <begin position="51"/>
        <end position="319"/>
    </location>
</feature>